<dbReference type="AlphaFoldDB" id="A0A846YTK1"/>
<dbReference type="Pfam" id="PF12146">
    <property type="entry name" value="Hydrolase_4"/>
    <property type="match status" value="1"/>
</dbReference>
<protein>
    <submittedName>
        <fullName evidence="2">Alpha/beta hydrolase</fullName>
    </submittedName>
</protein>
<dbReference type="SUPFAM" id="SSF53474">
    <property type="entry name" value="alpha/beta-Hydrolases"/>
    <property type="match status" value="1"/>
</dbReference>
<dbReference type="InterPro" id="IPR029058">
    <property type="entry name" value="AB_hydrolase_fold"/>
</dbReference>
<dbReference type="EMBL" id="JAAXOT010000028">
    <property type="protein sequence ID" value="NKY60828.1"/>
    <property type="molecule type" value="Genomic_DNA"/>
</dbReference>
<evidence type="ECO:0000313" key="3">
    <source>
        <dbReference type="Proteomes" id="UP000570678"/>
    </source>
</evidence>
<dbReference type="Proteomes" id="UP000570678">
    <property type="component" value="Unassembled WGS sequence"/>
</dbReference>
<name>A0A846YTK1_9NOCA</name>
<proteinExistence type="predicted"/>
<evidence type="ECO:0000259" key="1">
    <source>
        <dbReference type="Pfam" id="PF12146"/>
    </source>
</evidence>
<dbReference type="RefSeq" id="WP_168433983.1">
    <property type="nucleotide sequence ID" value="NZ_JAAXOT010000028.1"/>
</dbReference>
<dbReference type="InterPro" id="IPR022742">
    <property type="entry name" value="Hydrolase_4"/>
</dbReference>
<dbReference type="GO" id="GO:0052689">
    <property type="term" value="F:carboxylic ester hydrolase activity"/>
    <property type="evidence" value="ECO:0007669"/>
    <property type="project" value="TreeGrafter"/>
</dbReference>
<dbReference type="InterPro" id="IPR053145">
    <property type="entry name" value="AB_hydrolase_Est10"/>
</dbReference>
<gene>
    <name evidence="2" type="ORF">HGA15_32780</name>
</gene>
<evidence type="ECO:0000313" key="2">
    <source>
        <dbReference type="EMBL" id="NKY60828.1"/>
    </source>
</evidence>
<comment type="caution">
    <text evidence="2">The sequence shown here is derived from an EMBL/GenBank/DDBJ whole genome shotgun (WGS) entry which is preliminary data.</text>
</comment>
<reference evidence="2 3" key="1">
    <citation type="submission" date="2020-04" db="EMBL/GenBank/DDBJ databases">
        <title>MicrobeNet Type strains.</title>
        <authorList>
            <person name="Nicholson A.C."/>
        </authorList>
    </citation>
    <scope>NUCLEOTIDE SEQUENCE [LARGE SCALE GENOMIC DNA]</scope>
    <source>
        <strain evidence="2 3">JCM 3332</strain>
    </source>
</reference>
<keyword evidence="3" id="KW-1185">Reference proteome</keyword>
<dbReference type="PANTHER" id="PTHR43265">
    <property type="entry name" value="ESTERASE ESTD"/>
    <property type="match status" value="1"/>
</dbReference>
<dbReference type="Gene3D" id="3.40.50.1820">
    <property type="entry name" value="alpha/beta hydrolase"/>
    <property type="match status" value="1"/>
</dbReference>
<feature type="domain" description="Serine aminopeptidase S33" evidence="1">
    <location>
        <begin position="58"/>
        <end position="150"/>
    </location>
</feature>
<sequence>MTERNISIDRPSGVLYGTLTYPDIATAGAALLLAGSGPTDRDGNSTLGNVEPATQKLLAAGLAERGIATLRVDKRGIGESAAAAPDEQDLRFSTYADDAKDWAARLEDETGVSGVWLIGHSEGALIAEVAAEDNPDICGLVLMAGAGRRAGDILREQLAAMLPPELKDEAFSAVAEMEHGRLVANPSKELLGLLRPSVQPYMISWLALDPGAILARLPLPTLILLGETDIQVSIADAEALSAAKPEATLMLLPGVNHVFKQAPADPTANAATYSDPDLPLAPGVSAAVADFILANTKS</sequence>
<dbReference type="PANTHER" id="PTHR43265:SF1">
    <property type="entry name" value="ESTERASE ESTD"/>
    <property type="match status" value="1"/>
</dbReference>
<organism evidence="2 3">
    <name type="scientific">Nocardia flavorosea</name>
    <dbReference type="NCBI Taxonomy" id="53429"/>
    <lineage>
        <taxon>Bacteria</taxon>
        <taxon>Bacillati</taxon>
        <taxon>Actinomycetota</taxon>
        <taxon>Actinomycetes</taxon>
        <taxon>Mycobacteriales</taxon>
        <taxon>Nocardiaceae</taxon>
        <taxon>Nocardia</taxon>
    </lineage>
</organism>
<accession>A0A846YTK1</accession>
<keyword evidence="2" id="KW-0378">Hydrolase</keyword>